<name>A0A2D0N9H1_FLAN2</name>
<dbReference type="EMBL" id="PDUD01000022">
    <property type="protein sequence ID" value="PHN05164.1"/>
    <property type="molecule type" value="Genomic_DNA"/>
</dbReference>
<dbReference type="InterPro" id="IPR021255">
    <property type="entry name" value="DUF2807"/>
</dbReference>
<dbReference type="Proteomes" id="UP000223913">
    <property type="component" value="Unassembled WGS sequence"/>
</dbReference>
<evidence type="ECO:0000259" key="2">
    <source>
        <dbReference type="Pfam" id="PF10988"/>
    </source>
</evidence>
<dbReference type="PANTHER" id="PTHR39200:SF1">
    <property type="entry name" value="AUTO-TRANSPORTER ADHESIN HEAD GIN DOMAIN-CONTAINING PROTEIN-RELATED"/>
    <property type="match status" value="1"/>
</dbReference>
<dbReference type="PANTHER" id="PTHR39200">
    <property type="entry name" value="HYPOTHETICAL EXPORTED PROTEIN"/>
    <property type="match status" value="1"/>
</dbReference>
<sequence length="247" mass="26444">MKNFKWSFLILALGISLLTPACFIDIDDDDNFFGCVNGNGPIVSVDLDMPQIDAIHLAMPGQVFVTQGPQQSVRVEAKQNIIDELELNVKNGLWVIDTDRCVRDIDDFKVFITMTDITELGLFGSGDIIGENFFAVNDILLLLVGSGDMDLGLEADDVETNISGSGNMVLEGTGDSLDSNISGSGDVRAFNLEVNRAKFDITGSGDAEITVSDELDVRISGSGDVKYKGNPSVDVVITGSGRVVDAN</sequence>
<gene>
    <name evidence="3" type="ORF">CRP01_16720</name>
</gene>
<feature type="domain" description="Putative auto-transporter adhesin head GIN" evidence="2">
    <location>
        <begin position="53"/>
        <end position="231"/>
    </location>
</feature>
<dbReference type="OrthoDB" id="680270at2"/>
<dbReference type="AlphaFoldDB" id="A0A2D0N9H1"/>
<dbReference type="Pfam" id="PF10988">
    <property type="entry name" value="DUF2807"/>
    <property type="match status" value="1"/>
</dbReference>
<evidence type="ECO:0000313" key="3">
    <source>
        <dbReference type="EMBL" id="PHN05164.1"/>
    </source>
</evidence>
<keyword evidence="4" id="KW-1185">Reference proteome</keyword>
<dbReference type="RefSeq" id="WP_099151219.1">
    <property type="nucleotide sequence ID" value="NZ_PDUD01000022.1"/>
</dbReference>
<organism evidence="3 4">
    <name type="scientific">Flavilitoribacter nigricans (strain ATCC 23147 / DSM 23189 / NBRC 102662 / NCIMB 1420 / SS-2)</name>
    <name type="common">Lewinella nigricans</name>
    <dbReference type="NCBI Taxonomy" id="1122177"/>
    <lineage>
        <taxon>Bacteria</taxon>
        <taxon>Pseudomonadati</taxon>
        <taxon>Bacteroidota</taxon>
        <taxon>Saprospiria</taxon>
        <taxon>Saprospirales</taxon>
        <taxon>Lewinellaceae</taxon>
        <taxon>Flavilitoribacter</taxon>
    </lineage>
</organism>
<keyword evidence="1" id="KW-0732">Signal</keyword>
<dbReference type="Gene3D" id="2.160.20.120">
    <property type="match status" value="1"/>
</dbReference>
<protein>
    <recommendedName>
        <fullName evidence="2">Putative auto-transporter adhesin head GIN domain-containing protein</fullName>
    </recommendedName>
</protein>
<reference evidence="3 4" key="1">
    <citation type="submission" date="2017-10" db="EMBL/GenBank/DDBJ databases">
        <title>The draft genome sequence of Lewinella nigricans NBRC 102662.</title>
        <authorList>
            <person name="Wang K."/>
        </authorList>
    </citation>
    <scope>NUCLEOTIDE SEQUENCE [LARGE SCALE GENOMIC DNA]</scope>
    <source>
        <strain evidence="3 4">NBRC 102662</strain>
    </source>
</reference>
<proteinExistence type="predicted"/>
<accession>A0A2D0N9H1</accession>
<feature type="signal peptide" evidence="1">
    <location>
        <begin position="1"/>
        <end position="21"/>
    </location>
</feature>
<comment type="caution">
    <text evidence="3">The sequence shown here is derived from an EMBL/GenBank/DDBJ whole genome shotgun (WGS) entry which is preliminary data.</text>
</comment>
<feature type="chain" id="PRO_5013016908" description="Putative auto-transporter adhesin head GIN domain-containing protein" evidence="1">
    <location>
        <begin position="22"/>
        <end position="247"/>
    </location>
</feature>
<evidence type="ECO:0000313" key="4">
    <source>
        <dbReference type="Proteomes" id="UP000223913"/>
    </source>
</evidence>
<evidence type="ECO:0000256" key="1">
    <source>
        <dbReference type="SAM" id="SignalP"/>
    </source>
</evidence>